<evidence type="ECO:0000313" key="3">
    <source>
        <dbReference type="EMBL" id="RPA73235.1"/>
    </source>
</evidence>
<dbReference type="InterPro" id="IPR029045">
    <property type="entry name" value="ClpP/crotonase-like_dom_sf"/>
</dbReference>
<dbReference type="GO" id="GO:0005739">
    <property type="term" value="C:mitochondrion"/>
    <property type="evidence" value="ECO:0007669"/>
    <property type="project" value="TreeGrafter"/>
</dbReference>
<dbReference type="Gene3D" id="3.90.226.10">
    <property type="entry name" value="2-enoyl-CoA Hydratase, Chain A, domain 1"/>
    <property type="match status" value="1"/>
</dbReference>
<sequence>MRPTLRLWSLASTATSTVKFHSIPAPHTGAIGILTLAAPYKNALSLSIVSDLHATLSTLKFWTSGAYPTDPSSTLRTLIINSDDPSAFCAGANLKERITFTDDQTAAFLKDLRGVVDRIDNLPIPTIAVIEGAALGGGCELALATTLRLASPSALLGLPETRLGIIPGAGGTLRLKRLLGESRALDLILTGRKLKAEEAEKIGLVNRVVPEGESALSAAIEVAKEICRGGPVATVEAIRAVREEDEPGAYERVRRTPDRDEGLAAFKEKRGMKFSGKIARD</sequence>
<dbReference type="PANTHER" id="PTHR11941:SF171">
    <property type="entry name" value="SD19268P"/>
    <property type="match status" value="1"/>
</dbReference>
<evidence type="ECO:0000256" key="1">
    <source>
        <dbReference type="ARBA" id="ARBA00005254"/>
    </source>
</evidence>
<evidence type="ECO:0000313" key="4">
    <source>
        <dbReference type="Proteomes" id="UP000275078"/>
    </source>
</evidence>
<proteinExistence type="inferred from homology"/>
<dbReference type="GO" id="GO:0006635">
    <property type="term" value="P:fatty acid beta-oxidation"/>
    <property type="evidence" value="ECO:0007669"/>
    <property type="project" value="TreeGrafter"/>
</dbReference>
<gene>
    <name evidence="3" type="ORF">BJ508DRAFT_419115</name>
</gene>
<dbReference type="Proteomes" id="UP000275078">
    <property type="component" value="Unassembled WGS sequence"/>
</dbReference>
<organism evidence="3 4">
    <name type="scientific">Ascobolus immersus RN42</name>
    <dbReference type="NCBI Taxonomy" id="1160509"/>
    <lineage>
        <taxon>Eukaryota</taxon>
        <taxon>Fungi</taxon>
        <taxon>Dikarya</taxon>
        <taxon>Ascomycota</taxon>
        <taxon>Pezizomycotina</taxon>
        <taxon>Pezizomycetes</taxon>
        <taxon>Pezizales</taxon>
        <taxon>Ascobolaceae</taxon>
        <taxon>Ascobolus</taxon>
    </lineage>
</organism>
<name>A0A3N4HGM0_ASCIM</name>
<dbReference type="PANTHER" id="PTHR11941">
    <property type="entry name" value="ENOYL-COA HYDRATASE-RELATED"/>
    <property type="match status" value="1"/>
</dbReference>
<dbReference type="Pfam" id="PF00378">
    <property type="entry name" value="ECH_1"/>
    <property type="match status" value="1"/>
</dbReference>
<dbReference type="AlphaFoldDB" id="A0A3N4HGM0"/>
<dbReference type="CDD" id="cd06558">
    <property type="entry name" value="crotonase-like"/>
    <property type="match status" value="1"/>
</dbReference>
<keyword evidence="2" id="KW-0456">Lyase</keyword>
<protein>
    <submittedName>
        <fullName evidence="3">ClpP/crotonase</fullName>
    </submittedName>
</protein>
<dbReference type="FunFam" id="3.90.226.10:FF:000009">
    <property type="entry name" value="Carnitinyl-CoA dehydratase"/>
    <property type="match status" value="1"/>
</dbReference>
<evidence type="ECO:0000256" key="2">
    <source>
        <dbReference type="ARBA" id="ARBA00023239"/>
    </source>
</evidence>
<dbReference type="GO" id="GO:0016829">
    <property type="term" value="F:lyase activity"/>
    <property type="evidence" value="ECO:0007669"/>
    <property type="project" value="UniProtKB-KW"/>
</dbReference>
<accession>A0A3N4HGM0</accession>
<dbReference type="STRING" id="1160509.A0A3N4HGM0"/>
<dbReference type="OrthoDB" id="410701at2759"/>
<reference evidence="3 4" key="1">
    <citation type="journal article" date="2018" name="Nat. Ecol. Evol.">
        <title>Pezizomycetes genomes reveal the molecular basis of ectomycorrhizal truffle lifestyle.</title>
        <authorList>
            <person name="Murat C."/>
            <person name="Payen T."/>
            <person name="Noel B."/>
            <person name="Kuo A."/>
            <person name="Morin E."/>
            <person name="Chen J."/>
            <person name="Kohler A."/>
            <person name="Krizsan K."/>
            <person name="Balestrini R."/>
            <person name="Da Silva C."/>
            <person name="Montanini B."/>
            <person name="Hainaut M."/>
            <person name="Levati E."/>
            <person name="Barry K.W."/>
            <person name="Belfiori B."/>
            <person name="Cichocki N."/>
            <person name="Clum A."/>
            <person name="Dockter R.B."/>
            <person name="Fauchery L."/>
            <person name="Guy J."/>
            <person name="Iotti M."/>
            <person name="Le Tacon F."/>
            <person name="Lindquist E.A."/>
            <person name="Lipzen A."/>
            <person name="Malagnac F."/>
            <person name="Mello A."/>
            <person name="Molinier V."/>
            <person name="Miyauchi S."/>
            <person name="Poulain J."/>
            <person name="Riccioni C."/>
            <person name="Rubini A."/>
            <person name="Sitrit Y."/>
            <person name="Splivallo R."/>
            <person name="Traeger S."/>
            <person name="Wang M."/>
            <person name="Zifcakova L."/>
            <person name="Wipf D."/>
            <person name="Zambonelli A."/>
            <person name="Paolocci F."/>
            <person name="Nowrousian M."/>
            <person name="Ottonello S."/>
            <person name="Baldrian P."/>
            <person name="Spatafora J.W."/>
            <person name="Henrissat B."/>
            <person name="Nagy L.G."/>
            <person name="Aury J.M."/>
            <person name="Wincker P."/>
            <person name="Grigoriev I.V."/>
            <person name="Bonfante P."/>
            <person name="Martin F.M."/>
        </authorList>
    </citation>
    <scope>NUCLEOTIDE SEQUENCE [LARGE SCALE GENOMIC DNA]</scope>
    <source>
        <strain evidence="3 4">RN42</strain>
    </source>
</reference>
<dbReference type="SUPFAM" id="SSF52096">
    <property type="entry name" value="ClpP/crotonase"/>
    <property type="match status" value="1"/>
</dbReference>
<comment type="similarity">
    <text evidence="1">Belongs to the enoyl-CoA hydratase/isomerase family.</text>
</comment>
<dbReference type="EMBL" id="ML119828">
    <property type="protein sequence ID" value="RPA73235.1"/>
    <property type="molecule type" value="Genomic_DNA"/>
</dbReference>
<keyword evidence="4" id="KW-1185">Reference proteome</keyword>
<dbReference type="InterPro" id="IPR001753">
    <property type="entry name" value="Enoyl-CoA_hydra/iso"/>
</dbReference>